<dbReference type="Proteomes" id="UP001556367">
    <property type="component" value="Unassembled WGS sequence"/>
</dbReference>
<evidence type="ECO:0000313" key="3">
    <source>
        <dbReference type="Proteomes" id="UP001556367"/>
    </source>
</evidence>
<gene>
    <name evidence="2" type="ORF">HGRIS_000919</name>
</gene>
<feature type="region of interest" description="Disordered" evidence="1">
    <location>
        <begin position="273"/>
        <end position="296"/>
    </location>
</feature>
<reference evidence="3" key="1">
    <citation type="submission" date="2024-06" db="EMBL/GenBank/DDBJ databases">
        <title>Multi-omics analyses provide insights into the biosynthesis of the anticancer antibiotic pleurotin in Hohenbuehelia grisea.</title>
        <authorList>
            <person name="Weaver J.A."/>
            <person name="Alberti F."/>
        </authorList>
    </citation>
    <scope>NUCLEOTIDE SEQUENCE [LARGE SCALE GENOMIC DNA]</scope>
    <source>
        <strain evidence="3">T-177</strain>
    </source>
</reference>
<dbReference type="EMBL" id="JASNQZ010000018">
    <property type="protein sequence ID" value="KAL0945427.1"/>
    <property type="molecule type" value="Genomic_DNA"/>
</dbReference>
<accession>A0ABR3IQ65</accession>
<feature type="region of interest" description="Disordered" evidence="1">
    <location>
        <begin position="83"/>
        <end position="181"/>
    </location>
</feature>
<feature type="compositionally biased region" description="Polar residues" evidence="1">
    <location>
        <begin position="23"/>
        <end position="49"/>
    </location>
</feature>
<protein>
    <submittedName>
        <fullName evidence="2">Uncharacterized protein</fullName>
    </submittedName>
</protein>
<feature type="compositionally biased region" description="Polar residues" evidence="1">
    <location>
        <begin position="59"/>
        <end position="68"/>
    </location>
</feature>
<feature type="region of interest" description="Disordered" evidence="1">
    <location>
        <begin position="23"/>
        <end position="68"/>
    </location>
</feature>
<comment type="caution">
    <text evidence="2">The sequence shown here is derived from an EMBL/GenBank/DDBJ whole genome shotgun (WGS) entry which is preliminary data.</text>
</comment>
<keyword evidence="3" id="KW-1185">Reference proteome</keyword>
<sequence>MVGGPPVFPPLAAAPLDIVQGSRATQNITATSGTPSSARMSSGESSTTRPHSRAARATPSFSMPQSYDSSSLQFALSVQASSQSMPYSDGRTSIANSSRPSSEHTYQHHSSPSFDFLRGPVGHPTPGNFIHGSHADDTASGNDASPPLQHLAAPQHPQYLRPSGAPVFAPTTHYQHASPSNRFDSASIASYSQSLGINHQVEHHTIHGQGFSPSTHATIAPFPSYSVHHFQESQPSSNGVVAPAPQYQYGRATDAVWPGIQSQAWPRASVPHSHRDTATTALGPPPPLQYEPTPEPHDEMRMPIWLSSNSAPLNLATGLDGPSYVDPNALGMAGAWPSSSSLAHALDDERLHR</sequence>
<feature type="compositionally biased region" description="Polar residues" evidence="1">
    <location>
        <begin position="172"/>
        <end position="181"/>
    </location>
</feature>
<name>A0ABR3IQ65_9AGAR</name>
<organism evidence="2 3">
    <name type="scientific">Hohenbuehelia grisea</name>
    <dbReference type="NCBI Taxonomy" id="104357"/>
    <lineage>
        <taxon>Eukaryota</taxon>
        <taxon>Fungi</taxon>
        <taxon>Dikarya</taxon>
        <taxon>Basidiomycota</taxon>
        <taxon>Agaricomycotina</taxon>
        <taxon>Agaricomycetes</taxon>
        <taxon>Agaricomycetidae</taxon>
        <taxon>Agaricales</taxon>
        <taxon>Pleurotineae</taxon>
        <taxon>Pleurotaceae</taxon>
        <taxon>Hohenbuehelia</taxon>
    </lineage>
</organism>
<evidence type="ECO:0000313" key="2">
    <source>
        <dbReference type="EMBL" id="KAL0945427.1"/>
    </source>
</evidence>
<proteinExistence type="predicted"/>
<evidence type="ECO:0000256" key="1">
    <source>
        <dbReference type="SAM" id="MobiDB-lite"/>
    </source>
</evidence>
<feature type="compositionally biased region" description="Polar residues" evidence="1">
    <location>
        <begin position="83"/>
        <end position="100"/>
    </location>
</feature>